<keyword evidence="2" id="KW-0378">Hydrolase</keyword>
<accession>A0A2S8ST18</accession>
<dbReference type="Gene3D" id="3.40.50.1820">
    <property type="entry name" value="alpha/beta hydrolase"/>
    <property type="match status" value="1"/>
</dbReference>
<dbReference type="InterPro" id="IPR029058">
    <property type="entry name" value="AB_hydrolase_fold"/>
</dbReference>
<dbReference type="InterPro" id="IPR019826">
    <property type="entry name" value="Carboxylesterase_B_AS"/>
</dbReference>
<evidence type="ECO:0000256" key="2">
    <source>
        <dbReference type="ARBA" id="ARBA00022801"/>
    </source>
</evidence>
<name>A0A2S8ST18_9BACT</name>
<dbReference type="Proteomes" id="UP000237684">
    <property type="component" value="Unassembled WGS sequence"/>
</dbReference>
<sequence>MIKFSPTRLLALTACSGTLFFAVAPSAHAMPKMKGKMMMGRVMNANGMMMPPLVGQPDPQMRAVLNAWLSLNPKPIVKLTPKQARQQPFVGEGVKLVLAKQGRSTAPEAVDSVTDMMVPGPAGAPNVLVRVYKPLNSRDAAMEGQLPVLVYFHGGGFVIASITAYDASCRALANKTGAVVCAVAYRMAPEHRLPAAHEDSYAATQYIMKNARKFGGNSAKVAVAGESAGGNLATDMCLMAKMRGGVMPIHQLLVYPVVQGKETASYRAYETPKPAKIKAIPLTSPAMRWFFKYALPYPAFGKTALASPLHAPDSMFKGLPPATIIGAQIDPLQSEGKLYAAKLRRNGIPVKYMLYPGVTHEFFGMGAVVDKAKQAENFAANQLKMAYNR</sequence>
<dbReference type="PANTHER" id="PTHR23025:SF4">
    <property type="entry name" value="ALPHA_BETA HYDROLASE FOLD-3 DOMAIN-CONTAINING PROTEIN"/>
    <property type="match status" value="1"/>
</dbReference>
<dbReference type="GO" id="GO:0004806">
    <property type="term" value="F:triacylglycerol lipase activity"/>
    <property type="evidence" value="ECO:0007669"/>
    <property type="project" value="TreeGrafter"/>
</dbReference>
<dbReference type="InterPro" id="IPR013094">
    <property type="entry name" value="AB_hydrolase_3"/>
</dbReference>
<evidence type="ECO:0000313" key="5">
    <source>
        <dbReference type="EMBL" id="PQV63937.1"/>
    </source>
</evidence>
<reference evidence="5 6" key="1">
    <citation type="journal article" date="2018" name="Syst. Appl. Microbiol.">
        <title>Abditibacterium utsteinense sp. nov., the first cultivated member of candidate phylum FBP, isolated from ice-free Antarctic soil samples.</title>
        <authorList>
            <person name="Tahon G."/>
            <person name="Tytgat B."/>
            <person name="Lebbe L."/>
            <person name="Carlier A."/>
            <person name="Willems A."/>
        </authorList>
    </citation>
    <scope>NUCLEOTIDE SEQUENCE [LARGE SCALE GENOMIC DNA]</scope>
    <source>
        <strain evidence="5 6">LMG 29911</strain>
    </source>
</reference>
<keyword evidence="6" id="KW-1185">Reference proteome</keyword>
<evidence type="ECO:0000313" key="6">
    <source>
        <dbReference type="Proteomes" id="UP000237684"/>
    </source>
</evidence>
<evidence type="ECO:0000259" key="4">
    <source>
        <dbReference type="Pfam" id="PF07859"/>
    </source>
</evidence>
<dbReference type="InterPro" id="IPR002168">
    <property type="entry name" value="Lipase_GDXG_HIS_AS"/>
</dbReference>
<dbReference type="PROSITE" id="PS01173">
    <property type="entry name" value="LIPASE_GDXG_HIS"/>
    <property type="match status" value="1"/>
</dbReference>
<dbReference type="SUPFAM" id="SSF53474">
    <property type="entry name" value="alpha/beta-Hydrolases"/>
    <property type="match status" value="1"/>
</dbReference>
<evidence type="ECO:0000256" key="1">
    <source>
        <dbReference type="ARBA" id="ARBA00010515"/>
    </source>
</evidence>
<proteinExistence type="inferred from homology"/>
<dbReference type="PROSITE" id="PS00122">
    <property type="entry name" value="CARBOXYLESTERASE_B_1"/>
    <property type="match status" value="1"/>
</dbReference>
<gene>
    <name evidence="5" type="ORF">B1R32_108148</name>
</gene>
<dbReference type="InParanoid" id="A0A2S8ST18"/>
<dbReference type="AlphaFoldDB" id="A0A2S8ST18"/>
<dbReference type="RefSeq" id="WP_202973487.1">
    <property type="nucleotide sequence ID" value="NZ_NIGF01000008.1"/>
</dbReference>
<feature type="domain" description="Alpha/beta hydrolase fold-3" evidence="4">
    <location>
        <begin position="149"/>
        <end position="363"/>
    </location>
</feature>
<keyword evidence="3" id="KW-0732">Signal</keyword>
<dbReference type="EMBL" id="NIGF01000008">
    <property type="protein sequence ID" value="PQV63937.1"/>
    <property type="molecule type" value="Genomic_DNA"/>
</dbReference>
<feature type="chain" id="PRO_5015690036" evidence="3">
    <location>
        <begin position="30"/>
        <end position="389"/>
    </location>
</feature>
<dbReference type="GO" id="GO:0004771">
    <property type="term" value="F:sterol ester esterase activity"/>
    <property type="evidence" value="ECO:0007669"/>
    <property type="project" value="TreeGrafter"/>
</dbReference>
<protein>
    <submittedName>
        <fullName evidence="5">Acetyl esterase/lipase</fullName>
    </submittedName>
</protein>
<feature type="signal peptide" evidence="3">
    <location>
        <begin position="1"/>
        <end position="29"/>
    </location>
</feature>
<dbReference type="Pfam" id="PF07859">
    <property type="entry name" value="Abhydrolase_3"/>
    <property type="match status" value="1"/>
</dbReference>
<dbReference type="GO" id="GO:0005829">
    <property type="term" value="C:cytosol"/>
    <property type="evidence" value="ECO:0007669"/>
    <property type="project" value="TreeGrafter"/>
</dbReference>
<organism evidence="5 6">
    <name type="scientific">Abditibacterium utsteinense</name>
    <dbReference type="NCBI Taxonomy" id="1960156"/>
    <lineage>
        <taxon>Bacteria</taxon>
        <taxon>Pseudomonadati</taxon>
        <taxon>Abditibacteriota</taxon>
        <taxon>Abditibacteriia</taxon>
        <taxon>Abditibacteriales</taxon>
        <taxon>Abditibacteriaceae</taxon>
        <taxon>Abditibacterium</taxon>
    </lineage>
</organism>
<comment type="caution">
    <text evidence="5">The sequence shown here is derived from an EMBL/GenBank/DDBJ whole genome shotgun (WGS) entry which is preliminary data.</text>
</comment>
<dbReference type="GO" id="GO:0019433">
    <property type="term" value="P:triglyceride catabolic process"/>
    <property type="evidence" value="ECO:0007669"/>
    <property type="project" value="TreeGrafter"/>
</dbReference>
<evidence type="ECO:0000256" key="3">
    <source>
        <dbReference type="SAM" id="SignalP"/>
    </source>
</evidence>
<dbReference type="PANTHER" id="PTHR23025">
    <property type="entry name" value="TRIACYLGLYCEROL LIPASE"/>
    <property type="match status" value="1"/>
</dbReference>
<comment type="similarity">
    <text evidence="1">Belongs to the 'GDXG' lipolytic enzyme family.</text>
</comment>